<keyword evidence="2" id="KW-1185">Reference proteome</keyword>
<dbReference type="EMBL" id="JAUHHV010000009">
    <property type="protein sequence ID" value="KAK1413343.1"/>
    <property type="molecule type" value="Genomic_DNA"/>
</dbReference>
<dbReference type="Proteomes" id="UP001229421">
    <property type="component" value="Unassembled WGS sequence"/>
</dbReference>
<organism evidence="1 2">
    <name type="scientific">Tagetes erecta</name>
    <name type="common">African marigold</name>
    <dbReference type="NCBI Taxonomy" id="13708"/>
    <lineage>
        <taxon>Eukaryota</taxon>
        <taxon>Viridiplantae</taxon>
        <taxon>Streptophyta</taxon>
        <taxon>Embryophyta</taxon>
        <taxon>Tracheophyta</taxon>
        <taxon>Spermatophyta</taxon>
        <taxon>Magnoliopsida</taxon>
        <taxon>eudicotyledons</taxon>
        <taxon>Gunneridae</taxon>
        <taxon>Pentapetalae</taxon>
        <taxon>asterids</taxon>
        <taxon>campanulids</taxon>
        <taxon>Asterales</taxon>
        <taxon>Asteraceae</taxon>
        <taxon>Asteroideae</taxon>
        <taxon>Heliantheae alliance</taxon>
        <taxon>Tageteae</taxon>
        <taxon>Tagetes</taxon>
    </lineage>
</organism>
<accession>A0AAD8NMA2</accession>
<evidence type="ECO:0000313" key="1">
    <source>
        <dbReference type="EMBL" id="KAK1413343.1"/>
    </source>
</evidence>
<comment type="caution">
    <text evidence="1">The sequence shown here is derived from an EMBL/GenBank/DDBJ whole genome shotgun (WGS) entry which is preliminary data.</text>
</comment>
<proteinExistence type="predicted"/>
<dbReference type="AlphaFoldDB" id="A0AAD8NMA2"/>
<gene>
    <name evidence="1" type="ORF">QVD17_35115</name>
</gene>
<reference evidence="1" key="1">
    <citation type="journal article" date="2023" name="bioRxiv">
        <title>Improved chromosome-level genome assembly for marigold (Tagetes erecta).</title>
        <authorList>
            <person name="Jiang F."/>
            <person name="Yuan L."/>
            <person name="Wang S."/>
            <person name="Wang H."/>
            <person name="Xu D."/>
            <person name="Wang A."/>
            <person name="Fan W."/>
        </authorList>
    </citation>
    <scope>NUCLEOTIDE SEQUENCE</scope>
    <source>
        <strain evidence="1">WSJ</strain>
        <tissue evidence="1">Leaf</tissue>
    </source>
</reference>
<protein>
    <submittedName>
        <fullName evidence="1">Uncharacterized protein</fullName>
    </submittedName>
</protein>
<sequence>MLTNQINLHTHTTQTIDPLKYVNKTHTNETLTPFSLTTHTLVLSRPPYPSSLLPLKPFFTPLISLNSIAHIQIQWY</sequence>
<name>A0AAD8NMA2_TARER</name>
<evidence type="ECO:0000313" key="2">
    <source>
        <dbReference type="Proteomes" id="UP001229421"/>
    </source>
</evidence>